<evidence type="ECO:0000256" key="2">
    <source>
        <dbReference type="ARBA" id="ARBA00023134"/>
    </source>
</evidence>
<comment type="caution">
    <text evidence="4">The sequence shown here is derived from an EMBL/GenBank/DDBJ whole genome shotgun (WGS) entry which is preliminary data.</text>
</comment>
<feature type="domain" description="GTP-eEF1A C-terminal" evidence="3">
    <location>
        <begin position="18"/>
        <end position="71"/>
    </location>
</feature>
<dbReference type="InterPro" id="IPR054696">
    <property type="entry name" value="GTP-eEF1A_C"/>
</dbReference>
<evidence type="ECO:0000313" key="5">
    <source>
        <dbReference type="Proteomes" id="UP001159428"/>
    </source>
</evidence>
<organism evidence="4 5">
    <name type="scientific">Pocillopora meandrina</name>
    <dbReference type="NCBI Taxonomy" id="46732"/>
    <lineage>
        <taxon>Eukaryota</taxon>
        <taxon>Metazoa</taxon>
        <taxon>Cnidaria</taxon>
        <taxon>Anthozoa</taxon>
        <taxon>Hexacorallia</taxon>
        <taxon>Scleractinia</taxon>
        <taxon>Astrocoeniina</taxon>
        <taxon>Pocilloporidae</taxon>
        <taxon>Pocillopora</taxon>
    </lineage>
</organism>
<dbReference type="Proteomes" id="UP001159428">
    <property type="component" value="Unassembled WGS sequence"/>
</dbReference>
<dbReference type="Pfam" id="PF22594">
    <property type="entry name" value="GTP-eEF1A_C"/>
    <property type="match status" value="1"/>
</dbReference>
<evidence type="ECO:0000259" key="3">
    <source>
        <dbReference type="Pfam" id="PF22594"/>
    </source>
</evidence>
<keyword evidence="5" id="KW-1185">Reference proteome</keyword>
<dbReference type="AlphaFoldDB" id="A0AAU9WE79"/>
<protein>
    <recommendedName>
        <fullName evidence="3">GTP-eEF1A C-terminal domain-containing protein</fullName>
    </recommendedName>
</protein>
<dbReference type="SUPFAM" id="SSF50465">
    <property type="entry name" value="EF-Tu/eEF-1alpha/eIF2-gamma C-terminal domain"/>
    <property type="match status" value="1"/>
</dbReference>
<evidence type="ECO:0000313" key="4">
    <source>
        <dbReference type="EMBL" id="CAH3108708.1"/>
    </source>
</evidence>
<evidence type="ECO:0000256" key="1">
    <source>
        <dbReference type="ARBA" id="ARBA00022741"/>
    </source>
</evidence>
<sequence length="75" mass="8668">MNQLPSRGFVAFYTRVQEKSYKRNPMFNKQLNAEVVIHTHKPVCVELYKDYKDLGRFMLRYSGETTAAGVVGLKP</sequence>
<reference evidence="4 5" key="1">
    <citation type="submission" date="2022-05" db="EMBL/GenBank/DDBJ databases">
        <authorList>
            <consortium name="Genoscope - CEA"/>
            <person name="William W."/>
        </authorList>
    </citation>
    <scope>NUCLEOTIDE SEQUENCE [LARGE SCALE GENOMIC DNA]</scope>
</reference>
<dbReference type="Gene3D" id="2.40.30.10">
    <property type="entry name" value="Translation factors"/>
    <property type="match status" value="1"/>
</dbReference>
<gene>
    <name evidence="4" type="ORF">PMEA_00002671</name>
</gene>
<accession>A0AAU9WE79</accession>
<dbReference type="GO" id="GO:0005525">
    <property type="term" value="F:GTP binding"/>
    <property type="evidence" value="ECO:0007669"/>
    <property type="project" value="UniProtKB-KW"/>
</dbReference>
<proteinExistence type="predicted"/>
<keyword evidence="2" id="KW-0342">GTP-binding</keyword>
<keyword evidence="1" id="KW-0547">Nucleotide-binding</keyword>
<name>A0AAU9WE79_9CNID</name>
<dbReference type="EMBL" id="CALNXJ010000011">
    <property type="protein sequence ID" value="CAH3108708.1"/>
    <property type="molecule type" value="Genomic_DNA"/>
</dbReference>
<dbReference type="InterPro" id="IPR009001">
    <property type="entry name" value="Transl_elong_EF1A/Init_IF2_C"/>
</dbReference>